<keyword evidence="6" id="KW-0902">Two-component regulatory system</keyword>
<keyword evidence="8" id="KW-0812">Transmembrane</keyword>
<dbReference type="GO" id="GO:0000160">
    <property type="term" value="P:phosphorelay signal transduction system"/>
    <property type="evidence" value="ECO:0007669"/>
    <property type="project" value="UniProtKB-KW"/>
</dbReference>
<accession>A0A1J7C7X2</accession>
<dbReference type="Pfam" id="PF02518">
    <property type="entry name" value="HATPase_c"/>
    <property type="match status" value="1"/>
</dbReference>
<evidence type="ECO:0000256" key="4">
    <source>
        <dbReference type="ARBA" id="ARBA00022679"/>
    </source>
</evidence>
<dbReference type="InterPro" id="IPR050980">
    <property type="entry name" value="2C_sensor_his_kinase"/>
</dbReference>
<evidence type="ECO:0000256" key="3">
    <source>
        <dbReference type="ARBA" id="ARBA00022553"/>
    </source>
</evidence>
<sequence length="1059" mass="113526">MAVRNWRVTTRLGVIMVIPALVALVFVGLRVNDQVRSAREASDAADTARLVQSATTLADKLQTERDFAASHFTAHDRHSTEVDDAYAATDAAVRQFHRAADGAPKGDINVQQRIKTANAQLAKLTAVRKASYADPKQPLATQVAYSNLFAPLPAFDNDLGLRTGTVTSRARAIYALSLTKASLSTQRNIVSRVLVTHQASPDEIAGILASRQITDTARNEFLTGALQSDIALYQRTVHSPDIAATTRMENMVLASAQAGKPVSAGTLTEPRWFDTSSTEINQIRQVEQEVTRQILDESVATKDRAIRDAIISSSIAIGVLLIGALFTLGIARSMARGMRTLRRGALEVAQRRLPDLVAKLAGGEPERVDTTVAPIPLHSQDEIGEVARAFDAVHREAVRLAGEQALMRGNINSIFTNLSRRSQGLIERQLSLITDLENNESDPDQLSNLFKLDHLATRMRRNGENLLVLAGEEPGRLWTESVPLVDVLRAAASEVEQYERIMLRGVPDAEIAGPAVNDLVHLLAELLENATAFSSPNTNVRITGTRLQDGRVLVEIHDEGIGLTEDDFNRINERLSRPPVVDVAVSQRMGLFVVGRLAARHGVRVQLRASADSPGTTSLVMLPEQITRLAADDGPEEEFTVSRIMGGRHSAEPSAPVSQLGAGTAEADIPDLERLSRSLRRQLGSLPQAPAIEAGMPDAGMPDAGPMDQGPMGPAGGGAPGMPGLPRRQIGPGPQQGGPQQPQLPQASQAPQMPQAPMPQAPMPQAPQPRVPQPQPPRIPQVPRMAEPGQPYGESAEPDGQAGPAPSAPAGRTDSGLPRRQLPQREEQPYAPGQPAQYPEYTQQQYAEQQPYAAPAQPDEALPDYSGYSAPQPYEGGGYPEPDSRQAPQYPAPDGPYSTPDASYAPQEGPHSPGTGASPAYLPDPQNGYSDAPGYFEQPYNSGEFDGFGNGPAAPGGPVATGMMPEPPAQQPSLEDDGAGSATYSEDTQEQTGSLPRRTPRAQRPPGGTAQANENQQYGPSVSRNPDAVRGRLTNLRRGVQQGRRASEGHGPNPHQEQQ</sequence>
<dbReference type="Proteomes" id="UP000243342">
    <property type="component" value="Unassembled WGS sequence"/>
</dbReference>
<feature type="compositionally biased region" description="Polar residues" evidence="7">
    <location>
        <begin position="1010"/>
        <end position="1024"/>
    </location>
</feature>
<dbReference type="EC" id="2.7.13.3" evidence="2"/>
<keyword evidence="4" id="KW-0808">Transferase</keyword>
<dbReference type="GO" id="GO:0004673">
    <property type="term" value="F:protein histidine kinase activity"/>
    <property type="evidence" value="ECO:0007669"/>
    <property type="project" value="UniProtKB-EC"/>
</dbReference>
<feature type="compositionally biased region" description="Polar residues" evidence="7">
    <location>
        <begin position="982"/>
        <end position="994"/>
    </location>
</feature>
<dbReference type="InterPro" id="IPR036890">
    <property type="entry name" value="HATPase_C_sf"/>
</dbReference>
<comment type="catalytic activity">
    <reaction evidence="1">
        <text>ATP + protein L-histidine = ADP + protein N-phospho-L-histidine.</text>
        <dbReference type="EC" id="2.7.13.3"/>
    </reaction>
</comment>
<proteinExistence type="predicted"/>
<organism evidence="10 11">
    <name type="scientific">Mangrovactinospora gilvigrisea</name>
    <dbReference type="NCBI Taxonomy" id="1428644"/>
    <lineage>
        <taxon>Bacteria</taxon>
        <taxon>Bacillati</taxon>
        <taxon>Actinomycetota</taxon>
        <taxon>Actinomycetes</taxon>
        <taxon>Kitasatosporales</taxon>
        <taxon>Streptomycetaceae</taxon>
        <taxon>Mangrovactinospora</taxon>
    </lineage>
</organism>
<reference evidence="10 11" key="1">
    <citation type="submission" date="2016-10" db="EMBL/GenBank/DDBJ databases">
        <title>Genome sequence of Streptomyces gilvigriseus MUSC 26.</title>
        <authorList>
            <person name="Lee L.-H."/>
            <person name="Ser H.-L."/>
        </authorList>
    </citation>
    <scope>NUCLEOTIDE SEQUENCE [LARGE SCALE GENOMIC DNA]</scope>
    <source>
        <strain evidence="10 11">MUSC 26</strain>
    </source>
</reference>
<dbReference type="InterPro" id="IPR003594">
    <property type="entry name" value="HATPase_dom"/>
</dbReference>
<feature type="region of interest" description="Disordered" evidence="7">
    <location>
        <begin position="686"/>
        <end position="1059"/>
    </location>
</feature>
<evidence type="ECO:0000256" key="2">
    <source>
        <dbReference type="ARBA" id="ARBA00012438"/>
    </source>
</evidence>
<comment type="caution">
    <text evidence="10">The sequence shown here is derived from an EMBL/GenBank/DDBJ whole genome shotgun (WGS) entry which is preliminary data.</text>
</comment>
<dbReference type="EMBL" id="MLCF01000046">
    <property type="protein sequence ID" value="OIV37628.1"/>
    <property type="molecule type" value="Genomic_DNA"/>
</dbReference>
<name>A0A1J7C7X2_9ACTN</name>
<dbReference type="SUPFAM" id="SSF55874">
    <property type="entry name" value="ATPase domain of HSP90 chaperone/DNA topoisomerase II/histidine kinase"/>
    <property type="match status" value="1"/>
</dbReference>
<evidence type="ECO:0000259" key="9">
    <source>
        <dbReference type="PROSITE" id="PS50109"/>
    </source>
</evidence>
<feature type="domain" description="Histidine kinase" evidence="9">
    <location>
        <begin position="519"/>
        <end position="626"/>
    </location>
</feature>
<feature type="compositionally biased region" description="Pro residues" evidence="7">
    <location>
        <begin position="754"/>
        <end position="780"/>
    </location>
</feature>
<evidence type="ECO:0000256" key="7">
    <source>
        <dbReference type="SAM" id="MobiDB-lite"/>
    </source>
</evidence>
<feature type="transmembrane region" description="Helical" evidence="8">
    <location>
        <begin position="309"/>
        <end position="331"/>
    </location>
</feature>
<evidence type="ECO:0000256" key="1">
    <source>
        <dbReference type="ARBA" id="ARBA00000085"/>
    </source>
</evidence>
<dbReference type="Pfam" id="PF08376">
    <property type="entry name" value="NIT"/>
    <property type="match status" value="1"/>
</dbReference>
<feature type="compositionally biased region" description="Low complexity" evidence="7">
    <location>
        <begin position="722"/>
        <end position="753"/>
    </location>
</feature>
<keyword evidence="8" id="KW-0472">Membrane</keyword>
<dbReference type="PANTHER" id="PTHR44936">
    <property type="entry name" value="SENSOR PROTEIN CREC"/>
    <property type="match status" value="1"/>
</dbReference>
<dbReference type="Gene3D" id="6.10.340.10">
    <property type="match status" value="1"/>
</dbReference>
<keyword evidence="3" id="KW-0597">Phosphoprotein</keyword>
<evidence type="ECO:0000313" key="11">
    <source>
        <dbReference type="Proteomes" id="UP000243342"/>
    </source>
</evidence>
<evidence type="ECO:0000256" key="6">
    <source>
        <dbReference type="ARBA" id="ARBA00023012"/>
    </source>
</evidence>
<feature type="compositionally biased region" description="Low complexity" evidence="7">
    <location>
        <begin position="700"/>
        <end position="712"/>
    </location>
</feature>
<dbReference type="AlphaFoldDB" id="A0A1J7C7X2"/>
<feature type="compositionally biased region" description="Low complexity" evidence="7">
    <location>
        <begin position="951"/>
        <end position="962"/>
    </location>
</feature>
<feature type="compositionally biased region" description="Low complexity" evidence="7">
    <location>
        <begin position="798"/>
        <end position="811"/>
    </location>
</feature>
<keyword evidence="11" id="KW-1185">Reference proteome</keyword>
<protein>
    <recommendedName>
        <fullName evidence="2">histidine kinase</fullName>
        <ecNumber evidence="2">2.7.13.3</ecNumber>
    </recommendedName>
</protein>
<dbReference type="PANTHER" id="PTHR44936:SF9">
    <property type="entry name" value="SENSOR PROTEIN CREC"/>
    <property type="match status" value="1"/>
</dbReference>
<dbReference type="Gene3D" id="3.30.565.10">
    <property type="entry name" value="Histidine kinase-like ATPase, C-terminal domain"/>
    <property type="match status" value="1"/>
</dbReference>
<gene>
    <name evidence="10" type="ORF">BIV57_09995</name>
</gene>
<evidence type="ECO:0000256" key="8">
    <source>
        <dbReference type="SAM" id="Phobius"/>
    </source>
</evidence>
<feature type="compositionally biased region" description="Low complexity" evidence="7">
    <location>
        <begin position="829"/>
        <end position="858"/>
    </location>
</feature>
<dbReference type="InterPro" id="IPR005467">
    <property type="entry name" value="His_kinase_dom"/>
</dbReference>
<keyword evidence="5" id="KW-0418">Kinase</keyword>
<dbReference type="STRING" id="1428644.BIV57_09995"/>
<keyword evidence="8" id="KW-1133">Transmembrane helix</keyword>
<dbReference type="InterPro" id="IPR013587">
    <property type="entry name" value="Nitrate/nitrite_sensing"/>
</dbReference>
<dbReference type="SMART" id="SM00387">
    <property type="entry name" value="HATPase_c"/>
    <property type="match status" value="1"/>
</dbReference>
<evidence type="ECO:0000313" key="10">
    <source>
        <dbReference type="EMBL" id="OIV37628.1"/>
    </source>
</evidence>
<feature type="transmembrane region" description="Helical" evidence="8">
    <location>
        <begin position="12"/>
        <end position="31"/>
    </location>
</feature>
<evidence type="ECO:0000256" key="5">
    <source>
        <dbReference type="ARBA" id="ARBA00022777"/>
    </source>
</evidence>
<dbReference type="PROSITE" id="PS50109">
    <property type="entry name" value="HIS_KIN"/>
    <property type="match status" value="1"/>
</dbReference>